<keyword evidence="5" id="KW-1185">Reference proteome</keyword>
<dbReference type="PROSITE" id="PS51781">
    <property type="entry name" value="SH3B"/>
    <property type="match status" value="5"/>
</dbReference>
<dbReference type="InterPro" id="IPR052354">
    <property type="entry name" value="Cell_Wall_Dynamics_Protein"/>
</dbReference>
<feature type="compositionally biased region" description="Low complexity" evidence="1">
    <location>
        <begin position="374"/>
        <end position="388"/>
    </location>
</feature>
<feature type="signal peptide" evidence="2">
    <location>
        <begin position="1"/>
        <end position="31"/>
    </location>
</feature>
<evidence type="ECO:0000313" key="4">
    <source>
        <dbReference type="EMBL" id="MEQ2471429.1"/>
    </source>
</evidence>
<dbReference type="Gene3D" id="2.30.30.40">
    <property type="entry name" value="SH3 Domains"/>
    <property type="match status" value="5"/>
</dbReference>
<feature type="domain" description="SH3b" evidence="3">
    <location>
        <begin position="380"/>
        <end position="448"/>
    </location>
</feature>
<dbReference type="PANTHER" id="PTHR34408:SF1">
    <property type="entry name" value="GLYCOSYL HYDROLASE FAMILY 19 DOMAIN-CONTAINING PROTEIN HI_1415"/>
    <property type="match status" value="1"/>
</dbReference>
<reference evidence="4 5" key="1">
    <citation type="submission" date="2024-03" db="EMBL/GenBank/DDBJ databases">
        <title>Human intestinal bacterial collection.</title>
        <authorList>
            <person name="Pauvert C."/>
            <person name="Hitch T.C.A."/>
            <person name="Clavel T."/>
        </authorList>
    </citation>
    <scope>NUCLEOTIDE SEQUENCE [LARGE SCALE GENOMIC DNA]</scope>
    <source>
        <strain evidence="4 5">CLA-AA-H132</strain>
    </source>
</reference>
<feature type="region of interest" description="Disordered" evidence="1">
    <location>
        <begin position="109"/>
        <end position="129"/>
    </location>
</feature>
<gene>
    <name evidence="4" type="ORF">WMO29_02785</name>
</gene>
<evidence type="ECO:0000256" key="2">
    <source>
        <dbReference type="SAM" id="SignalP"/>
    </source>
</evidence>
<accession>A0ABV1FDG4</accession>
<feature type="domain" description="SH3b" evidence="3">
    <location>
        <begin position="33"/>
        <end position="103"/>
    </location>
</feature>
<sequence length="448" mass="47045">MKYTKKKKLLSFFLIFTLCFGLLTPTFRTEAARATGTVKNRILNVRSSASTSSSIICKLSQGTKVSIISETTGDDGLKWYDVFFAYGGDAKEGYIRADLLNVSGSVSGSSGSASNNSSGSDNSGSSASGQKYVKPAVAIIRTYASTNADIRTKLERGTAASVISSKKGDDGRTWYKISFTKNGSAMEGYIRGDLLIDTNPGGSASSTDVSGTRYVVPDSGVSVRSYASTNGDIRSKLNKGTAVSLITSKKGDDGQTWYKVSYTVDGYKLNGYIRSDLLTDKNPAGDSGSSNTSSGSASTSVTIRPAVANIRSYASTGADIRSKLPAGTTATIISEKTGNDGKKWYKISYTLNGNTMQGYIRSDLVTMGAAANTSGSSGNSSSGSSSGGVAQVRSYASPNADIRATLENGTKVAIIKEKTGDDGQKWTKISFTQNGEKIEGYVPSSLLK</sequence>
<dbReference type="EMBL" id="JBBMFE010000002">
    <property type="protein sequence ID" value="MEQ2471429.1"/>
    <property type="molecule type" value="Genomic_DNA"/>
</dbReference>
<feature type="chain" id="PRO_5046788963" evidence="2">
    <location>
        <begin position="32"/>
        <end position="448"/>
    </location>
</feature>
<feature type="domain" description="SH3b" evidence="3">
    <location>
        <begin position="210"/>
        <end position="282"/>
    </location>
</feature>
<proteinExistence type="predicted"/>
<dbReference type="Proteomes" id="UP001438008">
    <property type="component" value="Unassembled WGS sequence"/>
</dbReference>
<dbReference type="SMART" id="SM00287">
    <property type="entry name" value="SH3b"/>
    <property type="match status" value="5"/>
</dbReference>
<dbReference type="RefSeq" id="WP_349163670.1">
    <property type="nucleotide sequence ID" value="NZ_JBBMFE010000002.1"/>
</dbReference>
<organism evidence="4 5">
    <name type="scientific">Laedolimicola intestinihominis</name>
    <dbReference type="NCBI Taxonomy" id="3133166"/>
    <lineage>
        <taxon>Bacteria</taxon>
        <taxon>Bacillati</taxon>
        <taxon>Bacillota</taxon>
        <taxon>Clostridia</taxon>
        <taxon>Lachnospirales</taxon>
        <taxon>Lachnospiraceae</taxon>
        <taxon>Laedolimicola</taxon>
    </lineage>
</organism>
<feature type="region of interest" description="Disordered" evidence="1">
    <location>
        <begin position="371"/>
        <end position="391"/>
    </location>
</feature>
<dbReference type="InterPro" id="IPR003646">
    <property type="entry name" value="SH3-like_bac-type"/>
</dbReference>
<evidence type="ECO:0000259" key="3">
    <source>
        <dbReference type="PROSITE" id="PS51781"/>
    </source>
</evidence>
<dbReference type="PANTHER" id="PTHR34408">
    <property type="entry name" value="FAMILY PROTEIN, PUTATIVE-RELATED"/>
    <property type="match status" value="1"/>
</dbReference>
<evidence type="ECO:0000256" key="1">
    <source>
        <dbReference type="SAM" id="MobiDB-lite"/>
    </source>
</evidence>
<evidence type="ECO:0000313" key="5">
    <source>
        <dbReference type="Proteomes" id="UP001438008"/>
    </source>
</evidence>
<protein>
    <submittedName>
        <fullName evidence="4">SH3 domain-containing protein</fullName>
    </submittedName>
</protein>
<comment type="caution">
    <text evidence="4">The sequence shown here is derived from an EMBL/GenBank/DDBJ whole genome shotgun (WGS) entry which is preliminary data.</text>
</comment>
<dbReference type="Pfam" id="PF08239">
    <property type="entry name" value="SH3_3"/>
    <property type="match status" value="4"/>
</dbReference>
<feature type="domain" description="SH3b" evidence="3">
    <location>
        <begin position="128"/>
        <end position="199"/>
    </location>
</feature>
<name>A0ABV1FDG4_9FIRM</name>
<feature type="domain" description="SH3b" evidence="3">
    <location>
        <begin position="298"/>
        <end position="369"/>
    </location>
</feature>
<keyword evidence="2" id="KW-0732">Signal</keyword>